<evidence type="ECO:0000313" key="6">
    <source>
        <dbReference type="Proteomes" id="UP000631114"/>
    </source>
</evidence>
<accession>A0A835H558</accession>
<dbReference type="Pfam" id="PF07052">
    <property type="entry name" value="Hep_59"/>
    <property type="match status" value="1"/>
</dbReference>
<gene>
    <name evidence="5" type="ORF">IFM89_020163</name>
</gene>
<dbReference type="EMBL" id="JADFTS010000008">
    <property type="protein sequence ID" value="KAF9593099.1"/>
    <property type="molecule type" value="Genomic_DNA"/>
</dbReference>
<comment type="caution">
    <text evidence="5">The sequence shown here is derived from an EMBL/GenBank/DDBJ whole genome shotgun (WGS) entry which is preliminary data.</text>
</comment>
<dbReference type="Proteomes" id="UP000631114">
    <property type="component" value="Unassembled WGS sequence"/>
</dbReference>
<evidence type="ECO:0000256" key="2">
    <source>
        <dbReference type="ARBA" id="ARBA00007643"/>
    </source>
</evidence>
<dbReference type="InterPro" id="IPR010756">
    <property type="entry name" value="Tls1-like"/>
</dbReference>
<name>A0A835H558_9MAGN</name>
<protein>
    <submittedName>
        <fullName evidence="5">Uncharacterized protein</fullName>
    </submittedName>
</protein>
<evidence type="ECO:0000256" key="1">
    <source>
        <dbReference type="ARBA" id="ARBA00004123"/>
    </source>
</evidence>
<feature type="compositionally biased region" description="Basic and acidic residues" evidence="4">
    <location>
        <begin position="254"/>
        <end position="268"/>
    </location>
</feature>
<organism evidence="5 6">
    <name type="scientific">Coptis chinensis</name>
    <dbReference type="NCBI Taxonomy" id="261450"/>
    <lineage>
        <taxon>Eukaryota</taxon>
        <taxon>Viridiplantae</taxon>
        <taxon>Streptophyta</taxon>
        <taxon>Embryophyta</taxon>
        <taxon>Tracheophyta</taxon>
        <taxon>Spermatophyta</taxon>
        <taxon>Magnoliopsida</taxon>
        <taxon>Ranunculales</taxon>
        <taxon>Ranunculaceae</taxon>
        <taxon>Coptidoideae</taxon>
        <taxon>Coptis</taxon>
    </lineage>
</organism>
<comment type="similarity">
    <text evidence="2">Belongs to the TLS1 family.</text>
</comment>
<dbReference type="PANTHER" id="PTHR13486">
    <property type="entry name" value="TELOMERE LENGTH AND SILENCING PROTEIN 1 TLS1 FAMILY MEMBER"/>
    <property type="match status" value="1"/>
</dbReference>
<comment type="subcellular location">
    <subcellularLocation>
        <location evidence="1">Nucleus</location>
    </subcellularLocation>
</comment>
<proteinExistence type="inferred from homology"/>
<dbReference type="AlphaFoldDB" id="A0A835H558"/>
<dbReference type="GO" id="GO:0000398">
    <property type="term" value="P:mRNA splicing, via spliceosome"/>
    <property type="evidence" value="ECO:0007669"/>
    <property type="project" value="TreeGrafter"/>
</dbReference>
<evidence type="ECO:0000313" key="5">
    <source>
        <dbReference type="EMBL" id="KAF9593099.1"/>
    </source>
</evidence>
<feature type="compositionally biased region" description="Basic and acidic residues" evidence="4">
    <location>
        <begin position="19"/>
        <end position="36"/>
    </location>
</feature>
<keyword evidence="3" id="KW-0539">Nucleus</keyword>
<reference evidence="5 6" key="1">
    <citation type="submission" date="2020-10" db="EMBL/GenBank/DDBJ databases">
        <title>The Coptis chinensis genome and diversification of protoberbering-type alkaloids.</title>
        <authorList>
            <person name="Wang B."/>
            <person name="Shu S."/>
            <person name="Song C."/>
            <person name="Liu Y."/>
        </authorList>
    </citation>
    <scope>NUCLEOTIDE SEQUENCE [LARGE SCALE GENOMIC DNA]</scope>
    <source>
        <strain evidence="5">HL-2020</strain>
        <tissue evidence="5">Leaf</tissue>
    </source>
</reference>
<dbReference type="OrthoDB" id="5627at2759"/>
<feature type="region of interest" description="Disordered" evidence="4">
    <location>
        <begin position="72"/>
        <end position="92"/>
    </location>
</feature>
<sequence length="307" mass="34676">MSLLRKFLNMRRKNFRKRSREDETEKGNESDDNEEERRMALEEIKFLQKQRERKSGIAAILSLNNQTDGVIGHLKSSTDKNSNEGVGLGSGDGEKEELVLQDTFAQETAVLEEDPNMLKYVEQELAKKKGKNIDAADQVENDLKRAEDELYIIPEHLKGVIYDALKSLDIMTQKLGSCFSCLKMLRSVCSSQMEGGIFHRKTGSLGPRKIVIDRRKSGVEVDKTITEHHNVFADLVDGVDVAEDRTHIKNPIVSRDKQDKNHDRREKVSNGQTGVNSEILFSEIELVGVLVPYTSMLDQQIDGDGKD</sequence>
<evidence type="ECO:0000256" key="3">
    <source>
        <dbReference type="ARBA" id="ARBA00023242"/>
    </source>
</evidence>
<evidence type="ECO:0000256" key="4">
    <source>
        <dbReference type="SAM" id="MobiDB-lite"/>
    </source>
</evidence>
<dbReference type="GO" id="GO:0005681">
    <property type="term" value="C:spliceosomal complex"/>
    <property type="evidence" value="ECO:0007669"/>
    <property type="project" value="TreeGrafter"/>
</dbReference>
<feature type="region of interest" description="Disordered" evidence="4">
    <location>
        <begin position="14"/>
        <end position="36"/>
    </location>
</feature>
<dbReference type="PANTHER" id="PTHR13486:SF2">
    <property type="entry name" value="SPLICING FACTOR C9ORF78"/>
    <property type="match status" value="1"/>
</dbReference>
<feature type="region of interest" description="Disordered" evidence="4">
    <location>
        <begin position="251"/>
        <end position="271"/>
    </location>
</feature>
<keyword evidence="6" id="KW-1185">Reference proteome</keyword>